<keyword evidence="7 9" id="KW-0472">Membrane</keyword>
<feature type="transmembrane region" description="Helical" evidence="9">
    <location>
        <begin position="172"/>
        <end position="196"/>
    </location>
</feature>
<keyword evidence="5 8" id="KW-0653">Protein transport</keyword>
<keyword evidence="6 9" id="KW-1133">Transmembrane helix</keyword>
<gene>
    <name evidence="11" type="ORF">HX099_00425</name>
</gene>
<protein>
    <submittedName>
        <fullName evidence="11">MotA/TolQ/ExbB proton channel family protein</fullName>
    </submittedName>
</protein>
<dbReference type="InterPro" id="IPR002898">
    <property type="entry name" value="MotA_ExbB_proton_chnl"/>
</dbReference>
<dbReference type="Pfam" id="PF01618">
    <property type="entry name" value="MotA_ExbB"/>
    <property type="match status" value="1"/>
</dbReference>
<dbReference type="RefSeq" id="WP_286592818.1">
    <property type="nucleotide sequence ID" value="NZ_JACANB010000001.1"/>
</dbReference>
<evidence type="ECO:0000256" key="7">
    <source>
        <dbReference type="ARBA" id="ARBA00023136"/>
    </source>
</evidence>
<sequence>MPAWFGSMGPLGWPLALCSVLALALVLERLSVFLRLVPLSQKKLLRTVAACQACYAENSAEKNVRNTANITQDSPCSKRSSTLAGWRYGVALLQQHRQLMAEQREEVLTCWLQEERGRLIKNLRILQMIGMLAPMLGLLGTVLGMVTMFAGIAEQNTAVTPAVLADGLWQALYTTVWGMLIAIPALAAGQGFSLWAERYLERVQVLLNRCQLALSGLAIELPSKTTAEFDPGLNWSGA</sequence>
<evidence type="ECO:0000256" key="8">
    <source>
        <dbReference type="RuleBase" id="RU004057"/>
    </source>
</evidence>
<evidence type="ECO:0000256" key="5">
    <source>
        <dbReference type="ARBA" id="ARBA00022927"/>
    </source>
</evidence>
<evidence type="ECO:0000256" key="3">
    <source>
        <dbReference type="ARBA" id="ARBA00022475"/>
    </source>
</evidence>
<comment type="subcellular location">
    <subcellularLocation>
        <location evidence="1">Cell membrane</location>
        <topology evidence="1">Multi-pass membrane protein</topology>
    </subcellularLocation>
    <subcellularLocation>
        <location evidence="8">Membrane</location>
        <topology evidence="8">Multi-pass membrane protein</topology>
    </subcellularLocation>
</comment>
<comment type="caution">
    <text evidence="11">The sequence shown here is derived from an EMBL/GenBank/DDBJ whole genome shotgun (WGS) entry which is preliminary data.</text>
</comment>
<comment type="similarity">
    <text evidence="8">Belongs to the exbB/tolQ family.</text>
</comment>
<organism evidence="11 12">
    <name type="scientific">Thiopseudomonas alkaliphila</name>
    <dbReference type="NCBI Taxonomy" id="1697053"/>
    <lineage>
        <taxon>Bacteria</taxon>
        <taxon>Pseudomonadati</taxon>
        <taxon>Pseudomonadota</taxon>
        <taxon>Gammaproteobacteria</taxon>
        <taxon>Pseudomonadales</taxon>
        <taxon>Pseudomonadaceae</taxon>
        <taxon>Thiopseudomonas</taxon>
    </lineage>
</organism>
<accession>A0AAW7DR24</accession>
<dbReference type="InterPro" id="IPR050790">
    <property type="entry name" value="ExbB/TolQ_transport"/>
</dbReference>
<feature type="transmembrane region" description="Helical" evidence="9">
    <location>
        <begin position="12"/>
        <end position="37"/>
    </location>
</feature>
<dbReference type="GO" id="GO:0017038">
    <property type="term" value="P:protein import"/>
    <property type="evidence" value="ECO:0007669"/>
    <property type="project" value="TreeGrafter"/>
</dbReference>
<keyword evidence="3" id="KW-1003">Cell membrane</keyword>
<evidence type="ECO:0000256" key="4">
    <source>
        <dbReference type="ARBA" id="ARBA00022692"/>
    </source>
</evidence>
<dbReference type="PANTHER" id="PTHR30625:SF15">
    <property type="entry name" value="BIOPOLYMER TRANSPORT PROTEIN EXBB"/>
    <property type="match status" value="1"/>
</dbReference>
<keyword evidence="2 8" id="KW-0813">Transport</keyword>
<dbReference type="PANTHER" id="PTHR30625">
    <property type="entry name" value="PROTEIN TOLQ"/>
    <property type="match status" value="1"/>
</dbReference>
<reference evidence="11" key="1">
    <citation type="submission" date="2020-06" db="EMBL/GenBank/DDBJ databases">
        <authorList>
            <person name="Dong N."/>
        </authorList>
    </citation>
    <scope>NUCLEOTIDE SEQUENCE</scope>
    <source>
        <strain evidence="11">DF46-2-2</strain>
    </source>
</reference>
<dbReference type="Proteomes" id="UP001173465">
    <property type="component" value="Unassembled WGS sequence"/>
</dbReference>
<evidence type="ECO:0000313" key="12">
    <source>
        <dbReference type="Proteomes" id="UP001173465"/>
    </source>
</evidence>
<evidence type="ECO:0000256" key="2">
    <source>
        <dbReference type="ARBA" id="ARBA00022448"/>
    </source>
</evidence>
<dbReference type="EMBL" id="JACANB010000001">
    <property type="protein sequence ID" value="MDM1695138.1"/>
    <property type="molecule type" value="Genomic_DNA"/>
</dbReference>
<evidence type="ECO:0000256" key="9">
    <source>
        <dbReference type="SAM" id="Phobius"/>
    </source>
</evidence>
<dbReference type="AlphaFoldDB" id="A0AAW7DR24"/>
<reference evidence="11" key="2">
    <citation type="journal article" date="2022" name="Sci. Total Environ.">
        <title>Prevalence, transmission, and molecular epidemiology of tet(X)-positive bacteria among humans, animals, and environmental niches in China: An epidemiological, and genomic-based study.</title>
        <authorList>
            <person name="Dong N."/>
            <person name="Zeng Y."/>
            <person name="Cai C."/>
            <person name="Sun C."/>
            <person name="Lu J."/>
            <person name="Liu C."/>
            <person name="Zhou H."/>
            <person name="Sun Q."/>
            <person name="Shu L."/>
            <person name="Wang H."/>
            <person name="Wang Y."/>
            <person name="Wang S."/>
            <person name="Wu C."/>
            <person name="Chan E.W."/>
            <person name="Chen G."/>
            <person name="Shen Z."/>
            <person name="Chen S."/>
            <person name="Zhang R."/>
        </authorList>
    </citation>
    <scope>NUCLEOTIDE SEQUENCE</scope>
    <source>
        <strain evidence="11">DF46-2-2</strain>
    </source>
</reference>
<evidence type="ECO:0000256" key="6">
    <source>
        <dbReference type="ARBA" id="ARBA00022989"/>
    </source>
</evidence>
<evidence type="ECO:0000256" key="1">
    <source>
        <dbReference type="ARBA" id="ARBA00004651"/>
    </source>
</evidence>
<keyword evidence="4 9" id="KW-0812">Transmembrane</keyword>
<feature type="domain" description="MotA/TolQ/ExbB proton channel" evidence="10">
    <location>
        <begin position="97"/>
        <end position="203"/>
    </location>
</feature>
<evidence type="ECO:0000313" key="11">
    <source>
        <dbReference type="EMBL" id="MDM1695138.1"/>
    </source>
</evidence>
<name>A0AAW7DR24_9GAMM</name>
<proteinExistence type="inferred from homology"/>
<dbReference type="GO" id="GO:0005886">
    <property type="term" value="C:plasma membrane"/>
    <property type="evidence" value="ECO:0007669"/>
    <property type="project" value="UniProtKB-SubCell"/>
</dbReference>
<evidence type="ECO:0000259" key="10">
    <source>
        <dbReference type="Pfam" id="PF01618"/>
    </source>
</evidence>
<feature type="transmembrane region" description="Helical" evidence="9">
    <location>
        <begin position="125"/>
        <end position="152"/>
    </location>
</feature>